<dbReference type="AlphaFoldDB" id="F8L4F5"/>
<dbReference type="STRING" id="331113.SNE_A23290"/>
<dbReference type="OrthoDB" id="20808at2"/>
<sequence>MSIRYRLFSNKEAFKAAWQGQRKRLKPKLLLQNPIFIGALYAFSLIPFLFGVMLIKDRFGKLAENQKHFKQIEWRAKRLVQTHQSRNQFLEKYKQVDPYYLSHATESLVFLKPEIDALKVIYGHPTFQSCPAVKNRLTALTKGENRLVFEEKGREVSKLIEEMRYTQVKPVEVNGEDIKNILSIIEGVSIKPYEPPPFRPQLVIKRFDLKRESLLGRESYFLEMDLIKREPL</sequence>
<evidence type="ECO:0000313" key="3">
    <source>
        <dbReference type="Proteomes" id="UP000000496"/>
    </source>
</evidence>
<evidence type="ECO:0000256" key="1">
    <source>
        <dbReference type="SAM" id="Phobius"/>
    </source>
</evidence>
<feature type="transmembrane region" description="Helical" evidence="1">
    <location>
        <begin position="35"/>
        <end position="55"/>
    </location>
</feature>
<keyword evidence="1" id="KW-1133">Transmembrane helix</keyword>
<keyword evidence="1" id="KW-0812">Transmembrane</keyword>
<organism evidence="2 3">
    <name type="scientific">Simkania negevensis (strain ATCC VR-1471 / DSM 27360 / Z)</name>
    <dbReference type="NCBI Taxonomy" id="331113"/>
    <lineage>
        <taxon>Bacteria</taxon>
        <taxon>Pseudomonadati</taxon>
        <taxon>Chlamydiota</taxon>
        <taxon>Chlamydiia</taxon>
        <taxon>Parachlamydiales</taxon>
        <taxon>Simkaniaceae</taxon>
        <taxon>Simkania</taxon>
    </lineage>
</organism>
<evidence type="ECO:0000313" key="2">
    <source>
        <dbReference type="EMBL" id="CCB90206.1"/>
    </source>
</evidence>
<keyword evidence="3" id="KW-1185">Reference proteome</keyword>
<name>F8L4F5_SIMNZ</name>
<dbReference type="HOGENOM" id="CLU_1325291_0_0_0"/>
<reference key="1">
    <citation type="journal article" date="2011" name="Mol. Biol. Evol.">
        <title>Unity in variety -- the pan-genome of the Chlamydiae.</title>
        <authorList>
            <person name="Collingro A."/>
            <person name="Tischler P."/>
            <person name="Weinmaier T."/>
            <person name="Penz T."/>
            <person name="Heinz E."/>
            <person name="Brunham R.C."/>
            <person name="Read T.D."/>
            <person name="Bavoil P.M."/>
            <person name="Sachse K."/>
            <person name="Kahane S."/>
            <person name="Friedman M.G."/>
            <person name="Rattei T."/>
            <person name="Myers G.S.A."/>
            <person name="Horn M."/>
        </authorList>
    </citation>
    <scope>NUCLEOTIDE SEQUENCE</scope>
    <source>
        <strain>Z</strain>
    </source>
</reference>
<dbReference type="EMBL" id="FR872582">
    <property type="protein sequence ID" value="CCB90206.1"/>
    <property type="molecule type" value="Genomic_DNA"/>
</dbReference>
<dbReference type="RefSeq" id="WP_013944671.1">
    <property type="nucleotide sequence ID" value="NC_015713.1"/>
</dbReference>
<accession>F8L4F5</accession>
<gene>
    <name evidence="2" type="ordered locus">SNE_A23290</name>
</gene>
<reference evidence="2 3" key="2">
    <citation type="journal article" date="2011" name="Mol. Biol. Evol.">
        <title>Unity in variety--the pan-genome of the Chlamydiae.</title>
        <authorList>
            <person name="Collingro A."/>
            <person name="Tischler P."/>
            <person name="Weinmaier T."/>
            <person name="Penz T."/>
            <person name="Heinz E."/>
            <person name="Brunham R.C."/>
            <person name="Read T.D."/>
            <person name="Bavoil P.M."/>
            <person name="Sachse K."/>
            <person name="Kahane S."/>
            <person name="Friedman M.G."/>
            <person name="Rattei T."/>
            <person name="Myers G.S."/>
            <person name="Horn M."/>
        </authorList>
    </citation>
    <scope>NUCLEOTIDE SEQUENCE [LARGE SCALE GENOMIC DNA]</scope>
    <source>
        <strain evidence="3">ATCC VR-1471 / Z</strain>
    </source>
</reference>
<dbReference type="eggNOG" id="ENOG502ZCEV">
    <property type="taxonomic scope" value="Bacteria"/>
</dbReference>
<dbReference type="KEGG" id="sng:SNE_A23290"/>
<protein>
    <submittedName>
        <fullName evidence="2">Uncharacterized protein</fullName>
    </submittedName>
</protein>
<proteinExistence type="predicted"/>
<dbReference type="Proteomes" id="UP000000496">
    <property type="component" value="Chromosome gsn.131"/>
</dbReference>
<keyword evidence="1" id="KW-0472">Membrane</keyword>